<reference evidence="2" key="1">
    <citation type="journal article" date="2014" name="Front. Microbiol.">
        <title>High frequency of phylogenetically diverse reductive dehalogenase-homologous genes in deep subseafloor sedimentary metagenomes.</title>
        <authorList>
            <person name="Kawai M."/>
            <person name="Futagami T."/>
            <person name="Toyoda A."/>
            <person name="Takaki Y."/>
            <person name="Nishi S."/>
            <person name="Hori S."/>
            <person name="Arai W."/>
            <person name="Tsubouchi T."/>
            <person name="Morono Y."/>
            <person name="Uchiyama I."/>
            <person name="Ito T."/>
            <person name="Fujiyama A."/>
            <person name="Inagaki F."/>
            <person name="Takami H."/>
        </authorList>
    </citation>
    <scope>NUCLEOTIDE SEQUENCE</scope>
    <source>
        <strain evidence="2">Expedition CK06-06</strain>
    </source>
</reference>
<feature type="domain" description="FAD/NAD(P)-binding" evidence="1">
    <location>
        <begin position="53"/>
        <end position="275"/>
    </location>
</feature>
<dbReference type="PANTHER" id="PTHR42783">
    <property type="entry name" value="GLUTAMATE SYNTHASE [NADPH] SMALL CHAIN"/>
    <property type="match status" value="1"/>
</dbReference>
<dbReference type="Pfam" id="PF07992">
    <property type="entry name" value="Pyr_redox_2"/>
    <property type="match status" value="1"/>
</dbReference>
<dbReference type="InterPro" id="IPR023753">
    <property type="entry name" value="FAD/NAD-binding_dom"/>
</dbReference>
<evidence type="ECO:0000313" key="2">
    <source>
        <dbReference type="EMBL" id="GAI19499.1"/>
    </source>
</evidence>
<proteinExistence type="predicted"/>
<dbReference type="SUPFAM" id="SSF51971">
    <property type="entry name" value="Nucleotide-binding domain"/>
    <property type="match status" value="1"/>
</dbReference>
<gene>
    <name evidence="2" type="ORF">S06H3_31111</name>
</gene>
<protein>
    <recommendedName>
        <fullName evidence="1">FAD/NAD(P)-binding domain-containing protein</fullName>
    </recommendedName>
</protein>
<comment type="caution">
    <text evidence="2">The sequence shown here is derived from an EMBL/GenBank/DDBJ whole genome shotgun (WGS) entry which is preliminary data.</text>
</comment>
<feature type="non-terminal residue" evidence="2">
    <location>
        <position position="1"/>
    </location>
</feature>
<organism evidence="2">
    <name type="scientific">marine sediment metagenome</name>
    <dbReference type="NCBI Taxonomy" id="412755"/>
    <lineage>
        <taxon>unclassified sequences</taxon>
        <taxon>metagenomes</taxon>
        <taxon>ecological metagenomes</taxon>
    </lineage>
</organism>
<feature type="non-terminal residue" evidence="2">
    <location>
        <position position="279"/>
    </location>
</feature>
<dbReference type="AlphaFoldDB" id="X1NLF5"/>
<dbReference type="GO" id="GO:0016491">
    <property type="term" value="F:oxidoreductase activity"/>
    <property type="evidence" value="ECO:0007669"/>
    <property type="project" value="InterPro"/>
</dbReference>
<dbReference type="InterPro" id="IPR036188">
    <property type="entry name" value="FAD/NAD-bd_sf"/>
</dbReference>
<sequence>YKVTVFDEQPEAGGMAFTGIPPYRLPKDILSRESDIIKKLGVDIKLKTRIGSDITLEELSSQGFKAAFIATGAHLSREAGIENWNEEYEGLIQGVKFLHDINLGKWVKPKDKVLIVGGGNTAVDCARTCLRLGFREVTIVYRRSRAEMPAREEEVEAAEKEGVKIHFLAVPVKILTKNGRVTAAECIRMELGEPDASGRRRPIPVKGSEFVLKTDMVLPAIGEVPDLAFLQNQIELTKWGTVKVEPSHQTSQPWLFSGGDCVTGPATIIEAIAAGNRAA</sequence>
<dbReference type="EMBL" id="BARV01018389">
    <property type="protein sequence ID" value="GAI19499.1"/>
    <property type="molecule type" value="Genomic_DNA"/>
</dbReference>
<dbReference type="PRINTS" id="PR00419">
    <property type="entry name" value="ADXRDTASE"/>
</dbReference>
<name>X1NLF5_9ZZZZ</name>
<evidence type="ECO:0000259" key="1">
    <source>
        <dbReference type="Pfam" id="PF07992"/>
    </source>
</evidence>
<accession>X1NLF5</accession>
<dbReference type="Gene3D" id="3.50.50.60">
    <property type="entry name" value="FAD/NAD(P)-binding domain"/>
    <property type="match status" value="2"/>
</dbReference>
<dbReference type="PANTHER" id="PTHR42783:SF3">
    <property type="entry name" value="GLUTAMATE SYNTHASE [NADPH] SMALL CHAIN-RELATED"/>
    <property type="match status" value="1"/>
</dbReference>